<evidence type="ECO:0000313" key="1">
    <source>
        <dbReference type="EMBL" id="MDR7094151.1"/>
    </source>
</evidence>
<gene>
    <name evidence="1" type="ORF">J2X09_001889</name>
</gene>
<accession>A0ABU1V9J5</accession>
<keyword evidence="2" id="KW-1185">Reference proteome</keyword>
<dbReference type="EMBL" id="JAVDWE010000004">
    <property type="protein sequence ID" value="MDR7094151.1"/>
    <property type="molecule type" value="Genomic_DNA"/>
</dbReference>
<evidence type="ECO:0000313" key="2">
    <source>
        <dbReference type="Proteomes" id="UP001265550"/>
    </source>
</evidence>
<comment type="caution">
    <text evidence="1">The sequence shown here is derived from an EMBL/GenBank/DDBJ whole genome shotgun (WGS) entry which is preliminary data.</text>
</comment>
<sequence>MSVTLIRAYGGSAAGQTLELSQELEAALIAQGLASAATANTSSSGAQTQNTYGGMATIPIGASSVVITNSLVNANSVVMAVVSQAAADGTLLRVERVVPAAGSFTIYGTAAATAATVVTWAIQSPPTGTPAP</sequence>
<proteinExistence type="predicted"/>
<name>A0ABU1V9J5_9BURK</name>
<protein>
    <submittedName>
        <fullName evidence="1">Uncharacterized protein</fullName>
    </submittedName>
</protein>
<dbReference type="RefSeq" id="WP_204733142.1">
    <property type="nucleotide sequence ID" value="NZ_JAVDWE010000004.1"/>
</dbReference>
<reference evidence="1 2" key="1">
    <citation type="submission" date="2023-07" db="EMBL/GenBank/DDBJ databases">
        <title>Sorghum-associated microbial communities from plants grown in Nebraska, USA.</title>
        <authorList>
            <person name="Schachtman D."/>
        </authorList>
    </citation>
    <scope>NUCLEOTIDE SEQUENCE [LARGE SCALE GENOMIC DNA]</scope>
    <source>
        <strain evidence="1 2">BE240</strain>
    </source>
</reference>
<dbReference type="Proteomes" id="UP001265550">
    <property type="component" value="Unassembled WGS sequence"/>
</dbReference>
<organism evidence="1 2">
    <name type="scientific">Hydrogenophaga laconesensis</name>
    <dbReference type="NCBI Taxonomy" id="1805971"/>
    <lineage>
        <taxon>Bacteria</taxon>
        <taxon>Pseudomonadati</taxon>
        <taxon>Pseudomonadota</taxon>
        <taxon>Betaproteobacteria</taxon>
        <taxon>Burkholderiales</taxon>
        <taxon>Comamonadaceae</taxon>
        <taxon>Hydrogenophaga</taxon>
    </lineage>
</organism>